<keyword evidence="4" id="KW-0472">Membrane</keyword>
<comment type="subcellular location">
    <subcellularLocation>
        <location evidence="1">Golgi apparatus membrane</location>
        <topology evidence="1">Peripheral membrane protein</topology>
    </subcellularLocation>
</comment>
<evidence type="ECO:0000256" key="2">
    <source>
        <dbReference type="ARBA" id="ARBA00020974"/>
    </source>
</evidence>
<dbReference type="InterPro" id="IPR048485">
    <property type="entry name" value="COG5_helical"/>
</dbReference>
<dbReference type="GO" id="GO:0000139">
    <property type="term" value="C:Golgi membrane"/>
    <property type="evidence" value="ECO:0007669"/>
    <property type="project" value="UniProtKB-SubCell"/>
</dbReference>
<feature type="compositionally biased region" description="Low complexity" evidence="5">
    <location>
        <begin position="65"/>
        <end position="87"/>
    </location>
</feature>
<dbReference type="AlphaFoldDB" id="A0A8T1VCD9"/>
<feature type="region of interest" description="Disordered" evidence="5">
    <location>
        <begin position="65"/>
        <end position="95"/>
    </location>
</feature>
<dbReference type="GO" id="GO:0017119">
    <property type="term" value="C:Golgi transport complex"/>
    <property type="evidence" value="ECO:0007669"/>
    <property type="project" value="InterPro"/>
</dbReference>
<accession>A0A8T1VCD9</accession>
<evidence type="ECO:0000256" key="3">
    <source>
        <dbReference type="ARBA" id="ARBA00023034"/>
    </source>
</evidence>
<feature type="compositionally biased region" description="Basic and acidic residues" evidence="5">
    <location>
        <begin position="1"/>
        <end position="14"/>
    </location>
</feature>
<dbReference type="InterPro" id="IPR019465">
    <property type="entry name" value="Cog5"/>
</dbReference>
<reference evidence="8" key="1">
    <citation type="submission" date="2021-02" db="EMBL/GenBank/DDBJ databases">
        <authorList>
            <person name="Palmer J.M."/>
        </authorList>
    </citation>
    <scope>NUCLEOTIDE SEQUENCE</scope>
    <source>
        <strain evidence="8">SCRP734</strain>
    </source>
</reference>
<dbReference type="EMBL" id="JAGDFM010000401">
    <property type="protein sequence ID" value="KAG7378725.1"/>
    <property type="molecule type" value="Genomic_DNA"/>
</dbReference>
<evidence type="ECO:0000256" key="4">
    <source>
        <dbReference type="ARBA" id="ARBA00023136"/>
    </source>
</evidence>
<name>A0A8T1VCD9_9STRA</name>
<evidence type="ECO:0000256" key="1">
    <source>
        <dbReference type="ARBA" id="ARBA00004395"/>
    </source>
</evidence>
<dbReference type="InterPro" id="IPR049176">
    <property type="entry name" value="COG5_N"/>
</dbReference>
<dbReference type="PANTHER" id="PTHR13228:SF3">
    <property type="entry name" value="CONSERVED OLIGOMERIC GOLGI COMPLEX SUBUNIT 5"/>
    <property type="match status" value="1"/>
</dbReference>
<evidence type="ECO:0000259" key="6">
    <source>
        <dbReference type="Pfam" id="PF10392"/>
    </source>
</evidence>
<protein>
    <recommendedName>
        <fullName evidence="2">Conserved oligomeric Golgi complex subunit 5</fullName>
    </recommendedName>
</protein>
<dbReference type="OrthoDB" id="18786at2759"/>
<dbReference type="Pfam" id="PF10392">
    <property type="entry name" value="COG5_N"/>
    <property type="match status" value="1"/>
</dbReference>
<evidence type="ECO:0000313" key="9">
    <source>
        <dbReference type="Proteomes" id="UP000694044"/>
    </source>
</evidence>
<keyword evidence="9" id="KW-1185">Reference proteome</keyword>
<proteinExistence type="predicted"/>
<gene>
    <name evidence="8" type="primary">COG5</name>
    <name evidence="8" type="ORF">PHYPSEUDO_009724</name>
</gene>
<sequence>MEAVVRELQSDGRRPKPVCKSAALSSTTNNLYVSPSANAAQLGVFLSADCNVSAIASSVVARDSASRDVSGASRHRASSATSFTAAADDVDEPSQSEQFVGRLDGAVQRIDRVISEHIGEHHATLLDQVGSVDELQGHVTSVQSSVGQLKQSVHSLEALVREQHENLRDTIQRYRNVEQCGDIVRRVLRFQQLSDRVLGSELSHVDATSTGSAVESGGGLAGYARQSEMASVALAIREMEVLVQDESFEELSVVRAKLPATRKLSSNLKREVRATLHSGIQSLSQADVGDALQILFYLGDLATTAQASVNDVIQEVERKCTAAISEDKLVRSGGSGSNGLESSNGPSGSIVQKSDLWKALQDVFDVIRVHAMQVWNLQRVLLKMVDPASGKNYLDLVLDPDEPSLFVTFWEVTCAIVRELFASTLSYSTAVKSVLIAEYPRMREQATRVLNELFEATKQSAGVEFLTDSTTDNAIATKNGPVERELVPIARSAAERIQLLDSMAPLYDAFIDRAYRRLSNPIQLMFPQSSNFHASPPGRSDMQTLSRTIFSELEQAGQDPVLLDGALQQVRKAVTLFCSNVKKIMHQGKAAAATMPSFGRTPAQAHNVGLVNVLSLLDDAVEEVGNRVETAAVANGTPAGTTAHVSSAADSITTGVVTPKDAKALRTKNLAPCHEMIGDLEYALLGYYLQALAVLLENIFAKMHEESFGDQNVASRVTTTGDAPRSSGGFRSAQGTSGSKYMQEFNNAFAVILEEHLRRLPIAAFATKCLADFVDRLISVFIRHASLLRPLTENGKLRLANDMAQLELRLEHIVPLRNVGASYEELRAFRHMIFLENTEILRDTTIDKIRPSNVWHYLTSRAPSELQLPHQMKHWTASKYIEWLDTRAAIGQSSSPSTTPPSSSGKLSALSLSWKELPLGYPCLKDSRLGLQAEKQAWKEMAKCLDAYSQRVSASANAELSPIYDLLHESSAILLAGYEVMISR</sequence>
<feature type="domain" description="Conserved oligomeric Golgi complex subunit 5 N-terminal" evidence="6">
    <location>
        <begin position="45"/>
        <end position="196"/>
    </location>
</feature>
<feature type="domain" description="Conserved oligomeric Golgi complex subunit 5 helical" evidence="7">
    <location>
        <begin position="249"/>
        <end position="453"/>
    </location>
</feature>
<comment type="caution">
    <text evidence="8">The sequence shown here is derived from an EMBL/GenBank/DDBJ whole genome shotgun (WGS) entry which is preliminary data.</text>
</comment>
<dbReference type="GO" id="GO:0006891">
    <property type="term" value="P:intra-Golgi vesicle-mediated transport"/>
    <property type="evidence" value="ECO:0007669"/>
    <property type="project" value="InterPro"/>
</dbReference>
<keyword evidence="3" id="KW-0333">Golgi apparatus</keyword>
<organism evidence="8 9">
    <name type="scientific">Phytophthora pseudosyringae</name>
    <dbReference type="NCBI Taxonomy" id="221518"/>
    <lineage>
        <taxon>Eukaryota</taxon>
        <taxon>Sar</taxon>
        <taxon>Stramenopiles</taxon>
        <taxon>Oomycota</taxon>
        <taxon>Peronosporomycetes</taxon>
        <taxon>Peronosporales</taxon>
        <taxon>Peronosporaceae</taxon>
        <taxon>Phytophthora</taxon>
    </lineage>
</organism>
<feature type="region of interest" description="Disordered" evidence="5">
    <location>
        <begin position="717"/>
        <end position="737"/>
    </location>
</feature>
<evidence type="ECO:0000256" key="5">
    <source>
        <dbReference type="SAM" id="MobiDB-lite"/>
    </source>
</evidence>
<dbReference type="PANTHER" id="PTHR13228">
    <property type="entry name" value="CONSERVED OLIGOMERIC GOLGI COMPLEX COMPONENT 5"/>
    <property type="match status" value="1"/>
</dbReference>
<dbReference type="Proteomes" id="UP000694044">
    <property type="component" value="Unassembled WGS sequence"/>
</dbReference>
<evidence type="ECO:0000313" key="8">
    <source>
        <dbReference type="EMBL" id="KAG7378725.1"/>
    </source>
</evidence>
<evidence type="ECO:0000259" key="7">
    <source>
        <dbReference type="Pfam" id="PF20649"/>
    </source>
</evidence>
<dbReference type="Pfam" id="PF20649">
    <property type="entry name" value="COG5_C"/>
    <property type="match status" value="1"/>
</dbReference>
<feature type="region of interest" description="Disordered" evidence="5">
    <location>
        <begin position="1"/>
        <end position="20"/>
    </location>
</feature>